<accession>A0A852YBJ8</accession>
<keyword evidence="2" id="KW-1003">Cell membrane</keyword>
<evidence type="ECO:0000256" key="1">
    <source>
        <dbReference type="ARBA" id="ARBA00004651"/>
    </source>
</evidence>
<feature type="transmembrane region" description="Helical" evidence="6">
    <location>
        <begin position="106"/>
        <end position="128"/>
    </location>
</feature>
<organism evidence="7 8">
    <name type="scientific">Schumannella luteola</name>
    <dbReference type="NCBI Taxonomy" id="472059"/>
    <lineage>
        <taxon>Bacteria</taxon>
        <taxon>Bacillati</taxon>
        <taxon>Actinomycetota</taxon>
        <taxon>Actinomycetes</taxon>
        <taxon>Micrococcales</taxon>
        <taxon>Microbacteriaceae</taxon>
        <taxon>Schumannella</taxon>
    </lineage>
</organism>
<evidence type="ECO:0000256" key="6">
    <source>
        <dbReference type="SAM" id="Phobius"/>
    </source>
</evidence>
<evidence type="ECO:0000256" key="5">
    <source>
        <dbReference type="ARBA" id="ARBA00023136"/>
    </source>
</evidence>
<evidence type="ECO:0000256" key="2">
    <source>
        <dbReference type="ARBA" id="ARBA00022475"/>
    </source>
</evidence>
<feature type="transmembrane region" description="Helical" evidence="6">
    <location>
        <begin position="226"/>
        <end position="247"/>
    </location>
</feature>
<evidence type="ECO:0000256" key="4">
    <source>
        <dbReference type="ARBA" id="ARBA00022989"/>
    </source>
</evidence>
<dbReference type="RefSeq" id="WP_179568391.1">
    <property type="nucleotide sequence ID" value="NZ_JACBZY010000001.1"/>
</dbReference>
<protein>
    <submittedName>
        <fullName evidence="7">Cytochrome c oxidase assembly factor CtaG</fullName>
    </submittedName>
</protein>
<evidence type="ECO:0000313" key="7">
    <source>
        <dbReference type="EMBL" id="NYG99903.1"/>
    </source>
</evidence>
<keyword evidence="4 6" id="KW-1133">Transmembrane helix</keyword>
<dbReference type="EMBL" id="JACBZY010000001">
    <property type="protein sequence ID" value="NYG99903.1"/>
    <property type="molecule type" value="Genomic_DNA"/>
</dbReference>
<feature type="transmembrane region" description="Helical" evidence="6">
    <location>
        <begin position="66"/>
        <end position="86"/>
    </location>
</feature>
<dbReference type="Pfam" id="PF09678">
    <property type="entry name" value="Caa3_CtaG"/>
    <property type="match status" value="1"/>
</dbReference>
<evidence type="ECO:0000313" key="8">
    <source>
        <dbReference type="Proteomes" id="UP000553888"/>
    </source>
</evidence>
<reference evidence="7 8" key="1">
    <citation type="submission" date="2020-07" db="EMBL/GenBank/DDBJ databases">
        <title>Sequencing the genomes of 1000 actinobacteria strains.</title>
        <authorList>
            <person name="Klenk H.-P."/>
        </authorList>
    </citation>
    <scope>NUCLEOTIDE SEQUENCE [LARGE SCALE GENOMIC DNA]</scope>
    <source>
        <strain evidence="7 8">DSM 23141</strain>
    </source>
</reference>
<proteinExistence type="predicted"/>
<keyword evidence="3 6" id="KW-0812">Transmembrane</keyword>
<comment type="subcellular location">
    <subcellularLocation>
        <location evidence="1">Cell membrane</location>
        <topology evidence="1">Multi-pass membrane protein</topology>
    </subcellularLocation>
</comment>
<keyword evidence="5 6" id="KW-0472">Membrane</keyword>
<comment type="caution">
    <text evidence="7">The sequence shown here is derived from an EMBL/GenBank/DDBJ whole genome shotgun (WGS) entry which is preliminary data.</text>
</comment>
<keyword evidence="8" id="KW-1185">Reference proteome</keyword>
<name>A0A852YBJ8_9MICO</name>
<dbReference type="GO" id="GO:0005886">
    <property type="term" value="C:plasma membrane"/>
    <property type="evidence" value="ECO:0007669"/>
    <property type="project" value="UniProtKB-SubCell"/>
</dbReference>
<gene>
    <name evidence="7" type="ORF">BJ979_002529</name>
</gene>
<feature type="transmembrane region" description="Helical" evidence="6">
    <location>
        <begin position="170"/>
        <end position="192"/>
    </location>
</feature>
<evidence type="ECO:0000256" key="3">
    <source>
        <dbReference type="ARBA" id="ARBA00022692"/>
    </source>
</evidence>
<dbReference type="InterPro" id="IPR019108">
    <property type="entry name" value="Caa3_assmbl_CtaG-rel"/>
</dbReference>
<dbReference type="AlphaFoldDB" id="A0A852YBJ8"/>
<sequence length="282" mass="30526">MAATLLATATAAYLVGTVRVRRSGGHWSRRSTALYLSVGLGSFATVSFGVLGVHSADLRWAFTTRIALLLVVVPAAIAAGRPLALLREASGERGRRRLDRVLASRIVRLFGNAMFATLFSAAVFTLFLTPLAGTARTSPAIEDALTVVVPLVGLLIVLPIAEDAAARSSLFITVEFLLAFVELIIDAIPGIVLRITPAVLDHAPRVAALAPWWPSPLRDQQLAGDLLWFIAEVADVPILIVLGIRWARSDRREARGYDELSDEQLAELTRQHLRGPRTPEDD</sequence>
<feature type="transmembrane region" description="Helical" evidence="6">
    <location>
        <begin position="32"/>
        <end position="54"/>
    </location>
</feature>
<feature type="transmembrane region" description="Helical" evidence="6">
    <location>
        <begin position="140"/>
        <end position="158"/>
    </location>
</feature>
<dbReference type="Proteomes" id="UP000553888">
    <property type="component" value="Unassembled WGS sequence"/>
</dbReference>